<dbReference type="EMBL" id="FWZU01000004">
    <property type="protein sequence ID" value="SMF25778.1"/>
    <property type="molecule type" value="Genomic_DNA"/>
</dbReference>
<gene>
    <name evidence="2" type="ORF">SAMN06295933_2506</name>
</gene>
<proteinExistence type="predicted"/>
<keyword evidence="1" id="KW-0812">Transmembrane</keyword>
<dbReference type="Proteomes" id="UP000192906">
    <property type="component" value="Unassembled WGS sequence"/>
</dbReference>
<dbReference type="RefSeq" id="WP_085102712.1">
    <property type="nucleotide sequence ID" value="NZ_FWZU01000004.1"/>
</dbReference>
<feature type="transmembrane region" description="Helical" evidence="1">
    <location>
        <begin position="36"/>
        <end position="55"/>
    </location>
</feature>
<name>A0A1X7E1K3_9BACT</name>
<dbReference type="AlphaFoldDB" id="A0A1X7E1K3"/>
<evidence type="ECO:0000313" key="2">
    <source>
        <dbReference type="EMBL" id="SMF25778.1"/>
    </source>
</evidence>
<keyword evidence="3" id="KW-1185">Reference proteome</keyword>
<feature type="transmembrane region" description="Helical" evidence="1">
    <location>
        <begin position="75"/>
        <end position="95"/>
    </location>
</feature>
<accession>A0A1X7E1K3</accession>
<protein>
    <submittedName>
        <fullName evidence="2">Uncharacterized protein</fullName>
    </submittedName>
</protein>
<dbReference type="OrthoDB" id="5459192at2"/>
<reference evidence="3" key="1">
    <citation type="submission" date="2017-04" db="EMBL/GenBank/DDBJ databases">
        <authorList>
            <person name="Varghese N."/>
            <person name="Submissions S."/>
        </authorList>
    </citation>
    <scope>NUCLEOTIDE SEQUENCE [LARGE SCALE GENOMIC DNA]</scope>
    <source>
        <strain evidence="3">K3S</strain>
    </source>
</reference>
<keyword evidence="1" id="KW-0472">Membrane</keyword>
<evidence type="ECO:0000313" key="3">
    <source>
        <dbReference type="Proteomes" id="UP000192906"/>
    </source>
</evidence>
<feature type="transmembrane region" description="Helical" evidence="1">
    <location>
        <begin position="6"/>
        <end position="27"/>
    </location>
</feature>
<keyword evidence="1" id="KW-1133">Transmembrane helix</keyword>
<organism evidence="2 3">
    <name type="scientific">Desulfovibrio gilichinskyi</name>
    <dbReference type="NCBI Taxonomy" id="1519643"/>
    <lineage>
        <taxon>Bacteria</taxon>
        <taxon>Pseudomonadati</taxon>
        <taxon>Thermodesulfobacteriota</taxon>
        <taxon>Desulfovibrionia</taxon>
        <taxon>Desulfovibrionales</taxon>
        <taxon>Desulfovibrionaceae</taxon>
        <taxon>Desulfovibrio</taxon>
    </lineage>
</organism>
<evidence type="ECO:0000256" key="1">
    <source>
        <dbReference type="SAM" id="Phobius"/>
    </source>
</evidence>
<sequence>MSEFNAGYIPVILLIIGATFIPIWLGLRLRKIKPRILWIGMLLCLLFGPLGQVYVKGCIPWILILTGVLVGVQQIVPQNMALLIMLLSSPLVMFYRLSR</sequence>